<dbReference type="Pfam" id="PF01068">
    <property type="entry name" value="DNA_ligase_A_M"/>
    <property type="match status" value="1"/>
</dbReference>
<dbReference type="Gene3D" id="2.40.50.140">
    <property type="entry name" value="Nucleic acid-binding proteins"/>
    <property type="match status" value="1"/>
</dbReference>
<dbReference type="SUPFAM" id="SSF52113">
    <property type="entry name" value="BRCT domain"/>
    <property type="match status" value="1"/>
</dbReference>
<comment type="caution">
    <text evidence="19">The sequence shown here is derived from an EMBL/GenBank/DDBJ whole genome shotgun (WGS) entry which is preliminary data.</text>
</comment>
<name>A0AAI9STE6_9ASCO</name>
<keyword evidence="11 15" id="KW-0233">DNA recombination</keyword>
<keyword evidence="8 15" id="KW-0227">DNA damage</keyword>
<evidence type="ECO:0000256" key="14">
    <source>
        <dbReference type="ARBA" id="ARBA00034003"/>
    </source>
</evidence>
<accession>A0AAI9STE6</accession>
<evidence type="ECO:0000259" key="17">
    <source>
        <dbReference type="PROSITE" id="PS50160"/>
    </source>
</evidence>
<dbReference type="SMART" id="SM00292">
    <property type="entry name" value="BRCT"/>
    <property type="match status" value="1"/>
</dbReference>
<dbReference type="InterPro" id="IPR029710">
    <property type="entry name" value="LIG4"/>
</dbReference>
<evidence type="ECO:0000256" key="10">
    <source>
        <dbReference type="ARBA" id="ARBA00022842"/>
    </source>
</evidence>
<reference evidence="19" key="1">
    <citation type="journal article" date="2022" name="DNA Res.">
        <title>Genome analysis of five recently described species of the CUG-Ser clade uncovers Candida theae as a new hybrid lineage with pathogenic potential in the Candida parapsilosis species complex.</title>
        <authorList>
            <person name="Mixao V."/>
            <person name="Del Olmo V."/>
            <person name="Hegedusova E."/>
            <person name="Saus E."/>
            <person name="Pryszcz L."/>
            <person name="Cillingova A."/>
            <person name="Nosek J."/>
            <person name="Gabaldon T."/>
        </authorList>
    </citation>
    <scope>NUCLEOTIDE SEQUENCE</scope>
    <source>
        <strain evidence="19">CBS 10844</strain>
    </source>
</reference>
<keyword evidence="13" id="KW-0539">Nucleus</keyword>
<dbReference type="Gene3D" id="3.40.50.10190">
    <property type="entry name" value="BRCT domain"/>
    <property type="match status" value="1"/>
</dbReference>
<keyword evidence="4 15" id="KW-0436">Ligase</keyword>
<dbReference type="EC" id="6.5.1.1" evidence="15"/>
<evidence type="ECO:0000256" key="4">
    <source>
        <dbReference type="ARBA" id="ARBA00022598"/>
    </source>
</evidence>
<dbReference type="GO" id="GO:0003910">
    <property type="term" value="F:DNA ligase (ATP) activity"/>
    <property type="evidence" value="ECO:0007669"/>
    <property type="project" value="UniProtKB-EC"/>
</dbReference>
<dbReference type="InterPro" id="IPR036420">
    <property type="entry name" value="BRCT_dom_sf"/>
</dbReference>
<dbReference type="InterPro" id="IPR001357">
    <property type="entry name" value="BRCT_dom"/>
</dbReference>
<dbReference type="NCBIfam" id="TIGR00574">
    <property type="entry name" value="dnl1"/>
    <property type="match status" value="1"/>
</dbReference>
<dbReference type="AlphaFoldDB" id="A0AAI9STE6"/>
<comment type="subcellular location">
    <subcellularLocation>
        <location evidence="2">Nucleus</location>
    </subcellularLocation>
</comment>
<evidence type="ECO:0000256" key="16">
    <source>
        <dbReference type="RuleBase" id="RU004196"/>
    </source>
</evidence>
<keyword evidence="10" id="KW-0460">Magnesium</keyword>
<evidence type="ECO:0000313" key="19">
    <source>
        <dbReference type="EMBL" id="KAI3402357.2"/>
    </source>
</evidence>
<evidence type="ECO:0000256" key="15">
    <source>
        <dbReference type="RuleBase" id="RU000617"/>
    </source>
</evidence>
<dbReference type="CDD" id="cd07968">
    <property type="entry name" value="OBF_DNA_ligase_IV"/>
    <property type="match status" value="1"/>
</dbReference>
<sequence>MPWFLDNVRPPAPNQIEPTLTFLTNELFDKIDGVSRNNLGKAKTITERKAQIINEFIQSFKLYIGNDMSPAAKLIFPEKAGRLYFIKEVALARLIIKMYRIPKDADDYNLLHYWNKQYQKSKRFAADEMKLRSLPLQVARVVAKRRDFTDQYKECTVSEINNLLDNLTLAKQSSEQVDLLKPLFDSLRIEEIRWLVQFILKKPILTNMEKYFFNSWHPCGYRLYSICNDLKKTFNSLADSEKELSREELAIHPRFKFKPQLAEKLTTNYDSVVKKLQKKQPMDENFENSFKQLDLENKFYIEEKTDGDRMLLHMENGNFKFYSRRLKDYSFLYGESFQFGSLTKYLNNAFQKKVDSVILDGEMVAYDYKRQIILPFGTLKSSAIQESVSQFTTIDQYNQQTSYPYYIIFDVLYLNGKELGNYPLFFRKTILSRIIKPVPHRFEISDARLGSTAADIEKSMREIVGNRSEGLVLKHTQSKYIIDGFRNPNWIKVKPEYLEKFGENLDLVVIGKNPGIKNSYMVGLKNTIDGAYYSFAMIGNGFEIEEFDKVERLTHGKWIDTGTRPPPENLIRFGRKRPAYWIEPKNSVVLEIKARSIDVRPEETYAVGSSLHNNFCRRIREDKSVDECITLQEYLDLKADYMRNISRSQTVAVKRKKYDVLTSFSDQGSDLKKVKAEFDLFSKFEFLIMSERRESKETVISAEELRALVKKYGGKVVHSIDSKSSLQVVIITEKDLPVGNKLLSQGFDLIKPNWIFECIKRNEIVQIEPCFIFATQVWPYYSKRVDKFGDSYTIHNSLSQVTVPHLEKSDLERLKCEFEWNELSKPLLYLFKHIKIHVMGTSLASRLLRERIERFAANTVDDYVNSGYIVIPFWEEQNNRHLTMIRLKKYYEKIDKELKIMDGRFVNKIPFTVTEGFINKSIEMNSIADAEDFKYY</sequence>
<comment type="cofactor">
    <cofactor evidence="1">
        <name>Mg(2+)</name>
        <dbReference type="ChEBI" id="CHEBI:18420"/>
    </cofactor>
</comment>
<dbReference type="InterPro" id="IPR012308">
    <property type="entry name" value="DNA_ligase_ATP-dep_N"/>
</dbReference>
<evidence type="ECO:0000256" key="6">
    <source>
        <dbReference type="ARBA" id="ARBA00022737"/>
    </source>
</evidence>
<dbReference type="InterPro" id="IPR000977">
    <property type="entry name" value="DNA_ligase_ATP-dep"/>
</dbReference>
<dbReference type="InterPro" id="IPR044125">
    <property type="entry name" value="Adenylation_DNA_ligase_IV"/>
</dbReference>
<dbReference type="InterPro" id="IPR036599">
    <property type="entry name" value="DNA_ligase_N_sf"/>
</dbReference>
<dbReference type="GeneID" id="73382378"/>
<comment type="catalytic activity">
    <reaction evidence="14 15">
        <text>ATP + (deoxyribonucleotide)n-3'-hydroxyl + 5'-phospho-(deoxyribonucleotide)m = (deoxyribonucleotide)n+m + AMP + diphosphate.</text>
        <dbReference type="EC" id="6.5.1.1"/>
    </reaction>
</comment>
<proteinExistence type="inferred from homology"/>
<dbReference type="Gene3D" id="1.10.3260.10">
    <property type="entry name" value="DNA ligase, ATP-dependent, N-terminal domain"/>
    <property type="match status" value="1"/>
</dbReference>
<dbReference type="Pfam" id="PF16589">
    <property type="entry name" value="BRCT_2"/>
    <property type="match status" value="1"/>
</dbReference>
<keyword evidence="5" id="KW-0479">Metal-binding</keyword>
<dbReference type="InterPro" id="IPR012340">
    <property type="entry name" value="NA-bd_OB-fold"/>
</dbReference>
<protein>
    <recommendedName>
        <fullName evidence="15">DNA ligase</fullName>
        <ecNumber evidence="15">6.5.1.1</ecNumber>
    </recommendedName>
</protein>
<dbReference type="GO" id="GO:0032807">
    <property type="term" value="C:DNA ligase IV complex"/>
    <property type="evidence" value="ECO:0007669"/>
    <property type="project" value="TreeGrafter"/>
</dbReference>
<dbReference type="CDD" id="cd07903">
    <property type="entry name" value="Adenylation_DNA_ligase_IV"/>
    <property type="match status" value="1"/>
</dbReference>
<evidence type="ECO:0000313" key="20">
    <source>
        <dbReference type="Proteomes" id="UP001202479"/>
    </source>
</evidence>
<dbReference type="SUPFAM" id="SSF56091">
    <property type="entry name" value="DNA ligase/mRNA capping enzyme, catalytic domain"/>
    <property type="match status" value="1"/>
</dbReference>
<dbReference type="PROSITE" id="PS00697">
    <property type="entry name" value="DNA_LIGASE_A1"/>
    <property type="match status" value="1"/>
</dbReference>
<gene>
    <name evidence="19" type="ORF">KGF56_004765</name>
</gene>
<evidence type="ECO:0000256" key="11">
    <source>
        <dbReference type="ARBA" id="ARBA00023172"/>
    </source>
</evidence>
<dbReference type="GO" id="GO:0003677">
    <property type="term" value="F:DNA binding"/>
    <property type="evidence" value="ECO:0007669"/>
    <property type="project" value="InterPro"/>
</dbReference>
<evidence type="ECO:0000256" key="13">
    <source>
        <dbReference type="ARBA" id="ARBA00023242"/>
    </source>
</evidence>
<evidence type="ECO:0000256" key="5">
    <source>
        <dbReference type="ARBA" id="ARBA00022723"/>
    </source>
</evidence>
<dbReference type="PROSITE" id="PS50172">
    <property type="entry name" value="BRCT"/>
    <property type="match status" value="1"/>
</dbReference>
<dbReference type="GO" id="GO:0006297">
    <property type="term" value="P:nucleotide-excision repair, DNA gap filling"/>
    <property type="evidence" value="ECO:0007669"/>
    <property type="project" value="TreeGrafter"/>
</dbReference>
<dbReference type="InterPro" id="IPR012310">
    <property type="entry name" value="DNA_ligase_ATP-dep_cent"/>
</dbReference>
<dbReference type="EMBL" id="JAHUZD010000149">
    <property type="protein sequence ID" value="KAI3402357.2"/>
    <property type="molecule type" value="Genomic_DNA"/>
</dbReference>
<comment type="similarity">
    <text evidence="3 16">Belongs to the ATP-dependent DNA ligase family.</text>
</comment>
<keyword evidence="20" id="KW-1185">Reference proteome</keyword>
<keyword evidence="6" id="KW-0677">Repeat</keyword>
<evidence type="ECO:0000256" key="12">
    <source>
        <dbReference type="ARBA" id="ARBA00023204"/>
    </source>
</evidence>
<dbReference type="Pfam" id="PF04675">
    <property type="entry name" value="DNA_ligase_A_N"/>
    <property type="match status" value="1"/>
</dbReference>
<dbReference type="Gene3D" id="3.30.470.30">
    <property type="entry name" value="DNA ligase/mRNA capping enzyme"/>
    <property type="match status" value="1"/>
</dbReference>
<dbReference type="PROSITE" id="PS00333">
    <property type="entry name" value="DNA_LIGASE_A2"/>
    <property type="match status" value="1"/>
</dbReference>
<evidence type="ECO:0000259" key="18">
    <source>
        <dbReference type="PROSITE" id="PS50172"/>
    </source>
</evidence>
<dbReference type="GO" id="GO:0071897">
    <property type="term" value="P:DNA biosynthetic process"/>
    <property type="evidence" value="ECO:0007669"/>
    <property type="project" value="InterPro"/>
</dbReference>
<dbReference type="PANTHER" id="PTHR45997">
    <property type="entry name" value="DNA LIGASE 4"/>
    <property type="match status" value="1"/>
</dbReference>
<feature type="domain" description="BRCT" evidence="18">
    <location>
        <begin position="676"/>
        <end position="772"/>
    </location>
</feature>
<dbReference type="GO" id="GO:0005524">
    <property type="term" value="F:ATP binding"/>
    <property type="evidence" value="ECO:0007669"/>
    <property type="project" value="UniProtKB-KW"/>
</dbReference>
<evidence type="ECO:0000256" key="1">
    <source>
        <dbReference type="ARBA" id="ARBA00001946"/>
    </source>
</evidence>
<dbReference type="PANTHER" id="PTHR45997:SF1">
    <property type="entry name" value="DNA LIGASE 4"/>
    <property type="match status" value="1"/>
</dbReference>
<keyword evidence="12 15" id="KW-0234">DNA repair</keyword>
<organism evidence="19 20">
    <name type="scientific">Candida oxycetoniae</name>
    <dbReference type="NCBI Taxonomy" id="497107"/>
    <lineage>
        <taxon>Eukaryota</taxon>
        <taxon>Fungi</taxon>
        <taxon>Dikarya</taxon>
        <taxon>Ascomycota</taxon>
        <taxon>Saccharomycotina</taxon>
        <taxon>Pichiomycetes</taxon>
        <taxon>Debaryomycetaceae</taxon>
        <taxon>Candida/Lodderomyces clade</taxon>
        <taxon>Candida</taxon>
    </lineage>
</organism>
<dbReference type="RefSeq" id="XP_049178106.1">
    <property type="nucleotide sequence ID" value="XM_049326237.1"/>
</dbReference>
<evidence type="ECO:0000256" key="7">
    <source>
        <dbReference type="ARBA" id="ARBA00022741"/>
    </source>
</evidence>
<evidence type="ECO:0000256" key="9">
    <source>
        <dbReference type="ARBA" id="ARBA00022840"/>
    </source>
</evidence>
<evidence type="ECO:0000256" key="2">
    <source>
        <dbReference type="ARBA" id="ARBA00004123"/>
    </source>
</evidence>
<dbReference type="PROSITE" id="PS50160">
    <property type="entry name" value="DNA_LIGASE_A3"/>
    <property type="match status" value="1"/>
</dbReference>
<dbReference type="InterPro" id="IPR016059">
    <property type="entry name" value="DNA_ligase_ATP-dep_CS"/>
</dbReference>
<evidence type="ECO:0000256" key="3">
    <source>
        <dbReference type="ARBA" id="ARBA00007572"/>
    </source>
</evidence>
<feature type="domain" description="ATP-dependent DNA ligase family profile" evidence="17">
    <location>
        <begin position="397"/>
        <end position="526"/>
    </location>
</feature>
<keyword evidence="7 15" id="KW-0547">Nucleotide-binding</keyword>
<dbReference type="SUPFAM" id="SSF50249">
    <property type="entry name" value="Nucleic acid-binding proteins"/>
    <property type="match status" value="1"/>
</dbReference>
<dbReference type="Proteomes" id="UP001202479">
    <property type="component" value="Unassembled WGS sequence"/>
</dbReference>
<dbReference type="GO" id="GO:0006303">
    <property type="term" value="P:double-strand break repair via nonhomologous end joining"/>
    <property type="evidence" value="ECO:0007669"/>
    <property type="project" value="TreeGrafter"/>
</dbReference>
<keyword evidence="9 15" id="KW-0067">ATP-binding</keyword>
<evidence type="ECO:0000256" key="8">
    <source>
        <dbReference type="ARBA" id="ARBA00022763"/>
    </source>
</evidence>
<dbReference type="GO" id="GO:0046872">
    <property type="term" value="F:metal ion binding"/>
    <property type="evidence" value="ECO:0007669"/>
    <property type="project" value="UniProtKB-KW"/>
</dbReference>
<dbReference type="GO" id="GO:0006310">
    <property type="term" value="P:DNA recombination"/>
    <property type="evidence" value="ECO:0007669"/>
    <property type="project" value="UniProtKB-KW"/>
</dbReference>